<dbReference type="KEGG" id="haad:MW046_10425"/>
<organism evidence="1 2">
    <name type="scientific">Halocatena salina</name>
    <dbReference type="NCBI Taxonomy" id="2934340"/>
    <lineage>
        <taxon>Archaea</taxon>
        <taxon>Methanobacteriati</taxon>
        <taxon>Methanobacteriota</taxon>
        <taxon>Stenosarchaea group</taxon>
        <taxon>Halobacteria</taxon>
        <taxon>Halobacteriales</taxon>
        <taxon>Natronomonadaceae</taxon>
        <taxon>Halocatena</taxon>
    </lineage>
</organism>
<protein>
    <submittedName>
        <fullName evidence="1">Uncharacterized protein</fullName>
    </submittedName>
</protein>
<evidence type="ECO:0000313" key="1">
    <source>
        <dbReference type="EMBL" id="UPM42373.1"/>
    </source>
</evidence>
<accession>A0A8U0A2Z0</accession>
<gene>
    <name evidence="1" type="ORF">MW046_10425</name>
</gene>
<dbReference type="AlphaFoldDB" id="A0A8U0A2Z0"/>
<proteinExistence type="predicted"/>
<evidence type="ECO:0000313" key="2">
    <source>
        <dbReference type="Proteomes" id="UP000831768"/>
    </source>
</evidence>
<dbReference type="Proteomes" id="UP000831768">
    <property type="component" value="Chromosome"/>
</dbReference>
<dbReference type="EMBL" id="CP096019">
    <property type="protein sequence ID" value="UPM42373.1"/>
    <property type="molecule type" value="Genomic_DNA"/>
</dbReference>
<keyword evidence="2" id="KW-1185">Reference proteome</keyword>
<reference evidence="1" key="1">
    <citation type="submission" date="2022-04" db="EMBL/GenBank/DDBJ databases">
        <title>Halocatena sp. nov., isolated from a salt lake.</title>
        <authorList>
            <person name="Cui H.-L."/>
        </authorList>
    </citation>
    <scope>NUCLEOTIDE SEQUENCE</scope>
    <source>
        <strain evidence="1">AD-1</strain>
    </source>
</reference>
<name>A0A8U0A2Z0_9EURY</name>
<sequence length="63" mass="7153">MAGTRIQFSVGVHPTVLHDATEHSTFDRDELFALALAEREIRNEETISRADILDRFDLEIPEG</sequence>